<organism evidence="1">
    <name type="scientific">marine sediment metagenome</name>
    <dbReference type="NCBI Taxonomy" id="412755"/>
    <lineage>
        <taxon>unclassified sequences</taxon>
        <taxon>metagenomes</taxon>
        <taxon>ecological metagenomes</taxon>
    </lineage>
</organism>
<dbReference type="AlphaFoldDB" id="A0A0F9D6A8"/>
<gene>
    <name evidence="1" type="ORF">LCGC14_2237400</name>
</gene>
<sequence length="37" mass="4320">MIEQLRVLDCKIHACTDPIELPFLELEAKILLIQLKE</sequence>
<protein>
    <submittedName>
        <fullName evidence="1">Uncharacterized protein</fullName>
    </submittedName>
</protein>
<accession>A0A0F9D6A8</accession>
<name>A0A0F9D6A8_9ZZZZ</name>
<evidence type="ECO:0000313" key="1">
    <source>
        <dbReference type="EMBL" id="KKL57243.1"/>
    </source>
</evidence>
<proteinExistence type="predicted"/>
<dbReference type="EMBL" id="LAZR01030230">
    <property type="protein sequence ID" value="KKL57243.1"/>
    <property type="molecule type" value="Genomic_DNA"/>
</dbReference>
<reference evidence="1" key="1">
    <citation type="journal article" date="2015" name="Nature">
        <title>Complex archaea that bridge the gap between prokaryotes and eukaryotes.</title>
        <authorList>
            <person name="Spang A."/>
            <person name="Saw J.H."/>
            <person name="Jorgensen S.L."/>
            <person name="Zaremba-Niedzwiedzka K."/>
            <person name="Martijn J."/>
            <person name="Lind A.E."/>
            <person name="van Eijk R."/>
            <person name="Schleper C."/>
            <person name="Guy L."/>
            <person name="Ettema T.J."/>
        </authorList>
    </citation>
    <scope>NUCLEOTIDE SEQUENCE</scope>
</reference>
<comment type="caution">
    <text evidence="1">The sequence shown here is derived from an EMBL/GenBank/DDBJ whole genome shotgun (WGS) entry which is preliminary data.</text>
</comment>